<feature type="compositionally biased region" description="Low complexity" evidence="1">
    <location>
        <begin position="53"/>
        <end position="68"/>
    </location>
</feature>
<dbReference type="Proteomes" id="UP001433268">
    <property type="component" value="Unassembled WGS sequence"/>
</dbReference>
<gene>
    <name evidence="2" type="ORF">PG997_005443</name>
</gene>
<comment type="caution">
    <text evidence="2">The sequence shown here is derived from an EMBL/GenBank/DDBJ whole genome shotgun (WGS) entry which is preliminary data.</text>
</comment>
<evidence type="ECO:0000313" key="3">
    <source>
        <dbReference type="Proteomes" id="UP001433268"/>
    </source>
</evidence>
<sequence length="338" mass="35287">MTGARTTVVSLGAAAPAASASGTPGIVFGKNMTASVSLSFPLVSGSMSASAFSSSGKSASAPGSKSSSEYAPKETQSSSSSSGDVFASAQSSDGLKQTFGGIAFWIPAPSVPGIRGLTSEDDAPGYFEALRAPNLTGAYDFATPNISAPRAPGKVTEESNSALPGWSISIAVRAGVPFRQTEEHYTAGEVVLHAPESLLTNITDEGTGQKNVTVLDEWELCLIQWDLNSEPYPPALRGDDGTCSSILSPDCTRDLQAEARKQCSNLNITNIPACTNDDTRSFRTSSVAGTYPRERNPPVSTWRRGSCCPSPRSRPMEAPATCPLTTTLALSPGRCYSR</sequence>
<protein>
    <submittedName>
        <fullName evidence="2">Uncharacterized protein</fullName>
    </submittedName>
</protein>
<feature type="region of interest" description="Disordered" evidence="1">
    <location>
        <begin position="53"/>
        <end position="87"/>
    </location>
</feature>
<dbReference type="EMBL" id="JAQQWN010000004">
    <property type="protein sequence ID" value="KAK8090482.1"/>
    <property type="molecule type" value="Genomic_DNA"/>
</dbReference>
<dbReference type="GeneID" id="92042818"/>
<evidence type="ECO:0000256" key="1">
    <source>
        <dbReference type="SAM" id="MobiDB-lite"/>
    </source>
</evidence>
<keyword evidence="3" id="KW-1185">Reference proteome</keyword>
<organism evidence="2 3">
    <name type="scientific">Apiospora hydei</name>
    <dbReference type="NCBI Taxonomy" id="1337664"/>
    <lineage>
        <taxon>Eukaryota</taxon>
        <taxon>Fungi</taxon>
        <taxon>Dikarya</taxon>
        <taxon>Ascomycota</taxon>
        <taxon>Pezizomycotina</taxon>
        <taxon>Sordariomycetes</taxon>
        <taxon>Xylariomycetidae</taxon>
        <taxon>Amphisphaeriales</taxon>
        <taxon>Apiosporaceae</taxon>
        <taxon>Apiospora</taxon>
    </lineage>
</organism>
<feature type="compositionally biased region" description="Low complexity" evidence="1">
    <location>
        <begin position="77"/>
        <end position="87"/>
    </location>
</feature>
<proteinExistence type="predicted"/>
<reference evidence="2 3" key="1">
    <citation type="submission" date="2023-01" db="EMBL/GenBank/DDBJ databases">
        <title>Analysis of 21 Apiospora genomes using comparative genomics revels a genus with tremendous synthesis potential of carbohydrate active enzymes and secondary metabolites.</title>
        <authorList>
            <person name="Sorensen T."/>
        </authorList>
    </citation>
    <scope>NUCLEOTIDE SEQUENCE [LARGE SCALE GENOMIC DNA]</scope>
    <source>
        <strain evidence="2 3">CBS 114990</strain>
    </source>
</reference>
<evidence type="ECO:0000313" key="2">
    <source>
        <dbReference type="EMBL" id="KAK8090482.1"/>
    </source>
</evidence>
<name>A0ABR1X556_9PEZI</name>
<dbReference type="RefSeq" id="XP_066673376.1">
    <property type="nucleotide sequence ID" value="XM_066809758.1"/>
</dbReference>
<accession>A0ABR1X556</accession>